<dbReference type="OrthoDB" id="2309723at2759"/>
<accession>A0A0D1YAW1</accession>
<dbReference type="SUPFAM" id="SSF57701">
    <property type="entry name" value="Zn2/Cys6 DNA-binding domain"/>
    <property type="match status" value="1"/>
</dbReference>
<proteinExistence type="predicted"/>
<dbReference type="VEuPathDB" id="FungiDB:PV10_01489"/>
<evidence type="ECO:0000313" key="10">
    <source>
        <dbReference type="Proteomes" id="UP000054302"/>
    </source>
</evidence>
<evidence type="ECO:0000256" key="7">
    <source>
        <dbReference type="SAM" id="MobiDB-lite"/>
    </source>
</evidence>
<dbReference type="PANTHER" id="PTHR47338:SF5">
    <property type="entry name" value="ZN(II)2CYS6 TRANSCRIPTION FACTOR (EUROFUNG)"/>
    <property type="match status" value="1"/>
</dbReference>
<dbReference type="InterPro" id="IPR050815">
    <property type="entry name" value="TF_fung"/>
</dbReference>
<evidence type="ECO:0000256" key="3">
    <source>
        <dbReference type="ARBA" id="ARBA00023015"/>
    </source>
</evidence>
<gene>
    <name evidence="9" type="ORF">PV10_01489</name>
</gene>
<keyword evidence="2" id="KW-0479">Metal-binding</keyword>
<dbReference type="GeneID" id="27319334"/>
<evidence type="ECO:0000256" key="4">
    <source>
        <dbReference type="ARBA" id="ARBA00023125"/>
    </source>
</evidence>
<dbReference type="GO" id="GO:0005634">
    <property type="term" value="C:nucleus"/>
    <property type="evidence" value="ECO:0007669"/>
    <property type="project" value="UniProtKB-SubCell"/>
</dbReference>
<evidence type="ECO:0000256" key="2">
    <source>
        <dbReference type="ARBA" id="ARBA00022723"/>
    </source>
</evidence>
<keyword evidence="5" id="KW-0804">Transcription</keyword>
<dbReference type="OMA" id="PRHENIP"/>
<dbReference type="GO" id="GO:0008270">
    <property type="term" value="F:zinc ion binding"/>
    <property type="evidence" value="ECO:0007669"/>
    <property type="project" value="InterPro"/>
</dbReference>
<dbReference type="InterPro" id="IPR001138">
    <property type="entry name" value="Zn2Cys6_DnaBD"/>
</dbReference>
<keyword evidence="6" id="KW-0539">Nucleus</keyword>
<dbReference type="CDD" id="cd12148">
    <property type="entry name" value="fungal_TF_MHR"/>
    <property type="match status" value="1"/>
</dbReference>
<dbReference type="RefSeq" id="XP_016229355.1">
    <property type="nucleotide sequence ID" value="XM_016365706.1"/>
</dbReference>
<sequence length="664" mass="74662">MASSLTPGRPSTACQQCKHHKARCSGDLPKCKRCARTDTECIYAPGAHNQRRKLSDRAWLAHNVSPFRNGSRDSPVRRLPTPQMNPLTILQSPDYLGIPESIASELIDTFFSHHYNARLLLHKAKFEEDRSRRTLRPHVLLTICAMGAVFYHNGKSENPFKEFARVWAERAGKLALNEVEIPHEDNIVTFSTLSLFWYTQGSWRRSYIHKGNAMQTAHVLNLVNRVGTTRDSLDVELSRRRFWACYLINCHSTDSMFAISPSKSLAALPLPWAEEEFERGSSNMRPCAFGSGKTNGGIYSEMIRAMTHWSSVNTLIKSFDGDSQARITAIHRLDAEIRQWWDRVPQNLRLHPSNLSSFLRVDLTKLILIHVVYYQCLCALHSSIVPLFSWGPDEPNHAVAQQLSAQLAYENACAISQFLQMVLDFSQEVADFPSFVGYAAYCSYAIQVPFRWCLNPGVRENTLRNTQANLEVIQGMAKYWEFIVLLGHYAKYLTETHAQNPLGLDDEPKNLSAGKLNGFRITAARARSSILSMNGILWKDDGYSVQGDEVMDLGLDGRQNIGSPSTSPAVDWGSRETPATAGKDTGPANQDTGSTVVYEDPPAMTTTVPDFYDQQPVFFQPILDASNIFEPMPQNLGMIDWSEMDALPSWEVLSSRGQSYELPL</sequence>
<keyword evidence="4" id="KW-0238">DNA-binding</keyword>
<reference evidence="9 10" key="1">
    <citation type="submission" date="2015-01" db="EMBL/GenBank/DDBJ databases">
        <title>The Genome Sequence of Exophiala mesophila CBS40295.</title>
        <authorList>
            <consortium name="The Broad Institute Genomics Platform"/>
            <person name="Cuomo C."/>
            <person name="de Hoog S."/>
            <person name="Gorbushina A."/>
            <person name="Stielow B."/>
            <person name="Teixiera M."/>
            <person name="Abouelleil A."/>
            <person name="Chapman S.B."/>
            <person name="Priest M."/>
            <person name="Young S.K."/>
            <person name="Wortman J."/>
            <person name="Nusbaum C."/>
            <person name="Birren B."/>
        </authorList>
    </citation>
    <scope>NUCLEOTIDE SEQUENCE [LARGE SCALE GENOMIC DNA]</scope>
    <source>
        <strain evidence="9 10">CBS 40295</strain>
    </source>
</reference>
<dbReference type="EMBL" id="KN847520">
    <property type="protein sequence ID" value="KIV97781.1"/>
    <property type="molecule type" value="Genomic_DNA"/>
</dbReference>
<dbReference type="GO" id="GO:0003677">
    <property type="term" value="F:DNA binding"/>
    <property type="evidence" value="ECO:0007669"/>
    <property type="project" value="UniProtKB-KW"/>
</dbReference>
<evidence type="ECO:0000313" key="9">
    <source>
        <dbReference type="EMBL" id="KIV97781.1"/>
    </source>
</evidence>
<dbReference type="SMART" id="SM00066">
    <property type="entry name" value="GAL4"/>
    <property type="match status" value="1"/>
</dbReference>
<evidence type="ECO:0000259" key="8">
    <source>
        <dbReference type="PROSITE" id="PS50048"/>
    </source>
</evidence>
<dbReference type="InterPro" id="IPR036864">
    <property type="entry name" value="Zn2-C6_fun-type_DNA-bd_sf"/>
</dbReference>
<keyword evidence="10" id="KW-1185">Reference proteome</keyword>
<name>A0A0D1YAW1_EXOME</name>
<dbReference type="AlphaFoldDB" id="A0A0D1YAW1"/>
<evidence type="ECO:0000256" key="1">
    <source>
        <dbReference type="ARBA" id="ARBA00004123"/>
    </source>
</evidence>
<dbReference type="STRING" id="212818.A0A0D1YAW1"/>
<dbReference type="PROSITE" id="PS00463">
    <property type="entry name" value="ZN2_CY6_FUNGAL_1"/>
    <property type="match status" value="1"/>
</dbReference>
<dbReference type="Proteomes" id="UP000054302">
    <property type="component" value="Unassembled WGS sequence"/>
</dbReference>
<feature type="region of interest" description="Disordered" evidence="7">
    <location>
        <begin position="558"/>
        <end position="595"/>
    </location>
</feature>
<protein>
    <recommendedName>
        <fullName evidence="8">Zn(2)-C6 fungal-type domain-containing protein</fullName>
    </recommendedName>
</protein>
<dbReference type="HOGENOM" id="CLU_024802_0_0_1"/>
<dbReference type="Pfam" id="PF04082">
    <property type="entry name" value="Fungal_trans"/>
    <property type="match status" value="1"/>
</dbReference>
<keyword evidence="3" id="KW-0805">Transcription regulation</keyword>
<comment type="subcellular location">
    <subcellularLocation>
        <location evidence="1">Nucleus</location>
    </subcellularLocation>
</comment>
<dbReference type="GO" id="GO:0000981">
    <property type="term" value="F:DNA-binding transcription factor activity, RNA polymerase II-specific"/>
    <property type="evidence" value="ECO:0007669"/>
    <property type="project" value="InterPro"/>
</dbReference>
<dbReference type="PROSITE" id="PS50048">
    <property type="entry name" value="ZN2_CY6_FUNGAL_2"/>
    <property type="match status" value="1"/>
</dbReference>
<evidence type="ECO:0000256" key="6">
    <source>
        <dbReference type="ARBA" id="ARBA00023242"/>
    </source>
</evidence>
<evidence type="ECO:0000256" key="5">
    <source>
        <dbReference type="ARBA" id="ARBA00023163"/>
    </source>
</evidence>
<dbReference type="GO" id="GO:0006351">
    <property type="term" value="P:DNA-templated transcription"/>
    <property type="evidence" value="ECO:0007669"/>
    <property type="project" value="InterPro"/>
</dbReference>
<organism evidence="9 10">
    <name type="scientific">Exophiala mesophila</name>
    <name type="common">Black yeast-like fungus</name>
    <dbReference type="NCBI Taxonomy" id="212818"/>
    <lineage>
        <taxon>Eukaryota</taxon>
        <taxon>Fungi</taxon>
        <taxon>Dikarya</taxon>
        <taxon>Ascomycota</taxon>
        <taxon>Pezizomycotina</taxon>
        <taxon>Eurotiomycetes</taxon>
        <taxon>Chaetothyriomycetidae</taxon>
        <taxon>Chaetothyriales</taxon>
        <taxon>Herpotrichiellaceae</taxon>
        <taxon>Exophiala</taxon>
    </lineage>
</organism>
<feature type="domain" description="Zn(2)-C6 fungal-type" evidence="8">
    <location>
        <begin position="13"/>
        <end position="43"/>
    </location>
</feature>
<dbReference type="CDD" id="cd00067">
    <property type="entry name" value="GAL4"/>
    <property type="match status" value="1"/>
</dbReference>
<dbReference type="PANTHER" id="PTHR47338">
    <property type="entry name" value="ZN(II)2CYS6 TRANSCRIPTION FACTOR (EUROFUNG)-RELATED"/>
    <property type="match status" value="1"/>
</dbReference>
<dbReference type="Pfam" id="PF00172">
    <property type="entry name" value="Zn_clus"/>
    <property type="match status" value="1"/>
</dbReference>
<dbReference type="InterPro" id="IPR007219">
    <property type="entry name" value="XnlR_reg_dom"/>
</dbReference>
<dbReference type="Gene3D" id="4.10.240.10">
    <property type="entry name" value="Zn(2)-C6 fungal-type DNA-binding domain"/>
    <property type="match status" value="1"/>
</dbReference>